<feature type="transmembrane region" description="Helical" evidence="1">
    <location>
        <begin position="150"/>
        <end position="166"/>
    </location>
</feature>
<keyword evidence="1" id="KW-0812">Transmembrane</keyword>
<reference evidence="2 3" key="1">
    <citation type="submission" date="2019-07" db="EMBL/GenBank/DDBJ databases">
        <title>Whole genome shotgun sequence of Segetibacter aerophilus NBRC 106135.</title>
        <authorList>
            <person name="Hosoyama A."/>
            <person name="Uohara A."/>
            <person name="Ohji S."/>
            <person name="Ichikawa N."/>
        </authorList>
    </citation>
    <scope>NUCLEOTIDE SEQUENCE [LARGE SCALE GENOMIC DNA]</scope>
    <source>
        <strain evidence="2 3">NBRC 106135</strain>
    </source>
</reference>
<feature type="transmembrane region" description="Helical" evidence="1">
    <location>
        <begin position="795"/>
        <end position="818"/>
    </location>
</feature>
<feature type="transmembrane region" description="Helical" evidence="1">
    <location>
        <begin position="220"/>
        <end position="244"/>
    </location>
</feature>
<dbReference type="EMBL" id="BJYT01000015">
    <property type="protein sequence ID" value="GEO10996.1"/>
    <property type="molecule type" value="Genomic_DNA"/>
</dbReference>
<organism evidence="2 3">
    <name type="scientific">Segetibacter aerophilus</name>
    <dbReference type="NCBI Taxonomy" id="670293"/>
    <lineage>
        <taxon>Bacteria</taxon>
        <taxon>Pseudomonadati</taxon>
        <taxon>Bacteroidota</taxon>
        <taxon>Chitinophagia</taxon>
        <taxon>Chitinophagales</taxon>
        <taxon>Chitinophagaceae</taxon>
        <taxon>Segetibacter</taxon>
    </lineage>
</organism>
<feature type="transmembrane region" description="Helical" evidence="1">
    <location>
        <begin position="193"/>
        <end position="213"/>
    </location>
</feature>
<evidence type="ECO:0000313" key="2">
    <source>
        <dbReference type="EMBL" id="GEO10996.1"/>
    </source>
</evidence>
<gene>
    <name evidence="2" type="ORF">SAE01_34920</name>
</gene>
<dbReference type="RefSeq" id="WP_147205110.1">
    <property type="nucleotide sequence ID" value="NZ_BJYT01000015.1"/>
</dbReference>
<accession>A0A512BGA3</accession>
<feature type="transmembrane region" description="Helical" evidence="1">
    <location>
        <begin position="445"/>
        <end position="463"/>
    </location>
</feature>
<dbReference type="Pfam" id="PF09586">
    <property type="entry name" value="YfhO"/>
    <property type="match status" value="1"/>
</dbReference>
<sequence length="828" mass="92759">MKNIDWKRVWPHVFAIGIFLVVALFYCKPALQGKVLQQSDITQWKGMSHDIYQYKEQHGEAPLWTNSMFSGMPGYLIAGKTNNDVPYYFAEALSLFLGKPFQFFFLACICFYFLSQVLRVNSWIGVIGSLAYAYATYNPVIIVAGHDTKMMSIALIPGFIASLILIYEKKYWWGAALTAFFTGALISQNHYQITYYGVIIAVIMTIGYSINWIRNREYKHLLLAGAITLFAGVVGALSNAVVLFPNYEYTEATIRGGSELADAKSNIGKKGLNEEYAFDYSMYKSEPFVMLIPRMFGGSSNNLELDESKSKAIEALQAMPQQLGQQLQGNLSFYWGGIGGTQGPPYVGAIICFLAILGFAVLDSKHKWWILVTCILAILMSWGGFFPGFNGFLLKHLPMYNKFRAPSMTIVIPTFLLCMTAILALQKILFGVEDKAVLQKQIKQGFVATAAVFVLLFLIYFNLDYVSNGDTQLLQKIGQIPDPTQKAAFESAARSMLNGLKDDRQHLFLMDIFRSLFFIAIAGAAIWLYQRKVLKPIVVMSVIGLFSFIDVMAIDVNYLKSENYQEKEENEAAFNPTPADQAILQDKTWYRVLDLSNGVGNAFNGGALTAYHHKTIGGYHPAKLSIYQDLIEHQLYKYPNNQNVLDMLNTKYVIENPNATTVPARPTNLGPVWFVKGIRFTDNAKEEMAALDNLNTRDSAVANKSFSNVLKASFTVDPMASIQLVKNENDVVTYKSRSAAEQLAVFSEVFYNIGWNAYVDGKQTPYAKVNYVLRGMMVPAGEHTIVFKFEPKSHAVGWTVTYICSFLMLLLLAGAIFFEVKNTRAKSA</sequence>
<keyword evidence="3" id="KW-1185">Reference proteome</keyword>
<evidence type="ECO:0000256" key="1">
    <source>
        <dbReference type="SAM" id="Phobius"/>
    </source>
</evidence>
<feature type="transmembrane region" description="Helical" evidence="1">
    <location>
        <begin position="405"/>
        <end position="425"/>
    </location>
</feature>
<feature type="transmembrane region" description="Helical" evidence="1">
    <location>
        <begin position="171"/>
        <end position="187"/>
    </location>
</feature>
<feature type="transmembrane region" description="Helical" evidence="1">
    <location>
        <begin position="9"/>
        <end position="26"/>
    </location>
</feature>
<feature type="transmembrane region" description="Helical" evidence="1">
    <location>
        <begin position="343"/>
        <end position="361"/>
    </location>
</feature>
<feature type="transmembrane region" description="Helical" evidence="1">
    <location>
        <begin position="368"/>
        <end position="385"/>
    </location>
</feature>
<dbReference type="PANTHER" id="PTHR38454:SF1">
    <property type="entry name" value="INTEGRAL MEMBRANE PROTEIN"/>
    <property type="match status" value="1"/>
</dbReference>
<dbReference type="Proteomes" id="UP000321513">
    <property type="component" value="Unassembled WGS sequence"/>
</dbReference>
<name>A0A512BGA3_9BACT</name>
<dbReference type="AlphaFoldDB" id="A0A512BGA3"/>
<feature type="transmembrane region" description="Helical" evidence="1">
    <location>
        <begin position="92"/>
        <end position="114"/>
    </location>
</feature>
<keyword evidence="1" id="KW-1133">Transmembrane helix</keyword>
<feature type="transmembrane region" description="Helical" evidence="1">
    <location>
        <begin position="507"/>
        <end position="529"/>
    </location>
</feature>
<proteinExistence type="predicted"/>
<dbReference type="PANTHER" id="PTHR38454">
    <property type="entry name" value="INTEGRAL MEMBRANE PROTEIN-RELATED"/>
    <property type="match status" value="1"/>
</dbReference>
<dbReference type="OrthoDB" id="9772884at2"/>
<keyword evidence="1" id="KW-0472">Membrane</keyword>
<evidence type="ECO:0000313" key="3">
    <source>
        <dbReference type="Proteomes" id="UP000321513"/>
    </source>
</evidence>
<protein>
    <submittedName>
        <fullName evidence="2">Membrane protein</fullName>
    </submittedName>
</protein>
<feature type="transmembrane region" description="Helical" evidence="1">
    <location>
        <begin position="123"/>
        <end position="144"/>
    </location>
</feature>
<dbReference type="InterPro" id="IPR018580">
    <property type="entry name" value="Uncharacterised_YfhO"/>
</dbReference>
<feature type="transmembrane region" description="Helical" evidence="1">
    <location>
        <begin position="536"/>
        <end position="554"/>
    </location>
</feature>
<comment type="caution">
    <text evidence="2">The sequence shown here is derived from an EMBL/GenBank/DDBJ whole genome shotgun (WGS) entry which is preliminary data.</text>
</comment>